<accession>A0A2W4QFW6</accession>
<proteinExistence type="predicted"/>
<dbReference type="Proteomes" id="UP000249396">
    <property type="component" value="Unassembled WGS sequence"/>
</dbReference>
<dbReference type="AlphaFoldDB" id="A0A2W4QFW6"/>
<dbReference type="EMBL" id="QJPH01000533">
    <property type="protein sequence ID" value="PZN71151.1"/>
    <property type="molecule type" value="Genomic_DNA"/>
</dbReference>
<sequence length="71" mass="7665">MPIHQLQCPDCGHQFSGMVFAGTREPEKWVCSQCGCERARPREDCLPVPHPLESAHGAGCPCCGGGDVRLD</sequence>
<evidence type="ECO:0000313" key="2">
    <source>
        <dbReference type="Proteomes" id="UP000249396"/>
    </source>
</evidence>
<reference evidence="1 2" key="1">
    <citation type="journal article" date="2018" name="Aquat. Microb. Ecol.">
        <title>Gammaproteobacterial methanotrophs dominate.</title>
        <authorList>
            <person name="Rissanen A.J."/>
            <person name="Saarenheimo J."/>
            <person name="Tiirola M."/>
            <person name="Peura S."/>
            <person name="Aalto S.L."/>
            <person name="Karvinen A."/>
            <person name="Nykanen H."/>
        </authorList>
    </citation>
    <scope>NUCLEOTIDE SEQUENCE [LARGE SCALE GENOMIC DNA]</scope>
    <source>
        <strain evidence="1">AMbin10</strain>
    </source>
</reference>
<comment type="caution">
    <text evidence="1">The sequence shown here is derived from an EMBL/GenBank/DDBJ whole genome shotgun (WGS) entry which is preliminary data.</text>
</comment>
<organism evidence="1 2">
    <name type="scientific">Candidatus Methylumidiphilus alinenensis</name>
    <dbReference type="NCBI Taxonomy" id="2202197"/>
    <lineage>
        <taxon>Bacteria</taxon>
        <taxon>Pseudomonadati</taxon>
        <taxon>Pseudomonadota</taxon>
        <taxon>Gammaproteobacteria</taxon>
        <taxon>Methylococcales</taxon>
        <taxon>Candidatus Methylumidiphilus</taxon>
    </lineage>
</organism>
<protein>
    <submittedName>
        <fullName evidence="1">Uncharacterized protein</fullName>
    </submittedName>
</protein>
<name>A0A2W4QFW6_9GAMM</name>
<gene>
    <name evidence="1" type="ORF">DM484_27070</name>
</gene>
<evidence type="ECO:0000313" key="1">
    <source>
        <dbReference type="EMBL" id="PZN71151.1"/>
    </source>
</evidence>